<gene>
    <name evidence="5" type="ORF">GGR38_003991</name>
</gene>
<keyword evidence="1" id="KW-0805">Transcription regulation</keyword>
<organism evidence="5 6">
    <name type="scientific">Novosphingobium sediminicola</name>
    <dbReference type="NCBI Taxonomy" id="563162"/>
    <lineage>
        <taxon>Bacteria</taxon>
        <taxon>Pseudomonadati</taxon>
        <taxon>Pseudomonadota</taxon>
        <taxon>Alphaproteobacteria</taxon>
        <taxon>Sphingomonadales</taxon>
        <taxon>Sphingomonadaceae</taxon>
        <taxon>Novosphingobium</taxon>
    </lineage>
</organism>
<proteinExistence type="predicted"/>
<dbReference type="CDD" id="cd01392">
    <property type="entry name" value="HTH_LacI"/>
    <property type="match status" value="1"/>
</dbReference>
<keyword evidence="3" id="KW-0804">Transcription</keyword>
<dbReference type="InterPro" id="IPR010982">
    <property type="entry name" value="Lambda_DNA-bd_dom_sf"/>
</dbReference>
<evidence type="ECO:0000256" key="3">
    <source>
        <dbReference type="ARBA" id="ARBA00023163"/>
    </source>
</evidence>
<evidence type="ECO:0000256" key="2">
    <source>
        <dbReference type="ARBA" id="ARBA00023125"/>
    </source>
</evidence>
<evidence type="ECO:0000313" key="5">
    <source>
        <dbReference type="EMBL" id="MBB3957018.1"/>
    </source>
</evidence>
<dbReference type="SUPFAM" id="SSF53822">
    <property type="entry name" value="Periplasmic binding protein-like I"/>
    <property type="match status" value="1"/>
</dbReference>
<dbReference type="SUPFAM" id="SSF47413">
    <property type="entry name" value="lambda repressor-like DNA-binding domains"/>
    <property type="match status" value="1"/>
</dbReference>
<dbReference type="GO" id="GO:0000976">
    <property type="term" value="F:transcription cis-regulatory region binding"/>
    <property type="evidence" value="ECO:0007669"/>
    <property type="project" value="TreeGrafter"/>
</dbReference>
<evidence type="ECO:0000259" key="4">
    <source>
        <dbReference type="PROSITE" id="PS50932"/>
    </source>
</evidence>
<dbReference type="InterPro" id="IPR028082">
    <property type="entry name" value="Peripla_BP_I"/>
</dbReference>
<reference evidence="5 6" key="1">
    <citation type="submission" date="2020-08" db="EMBL/GenBank/DDBJ databases">
        <title>Genomic Encyclopedia of Type Strains, Phase IV (KMG-IV): sequencing the most valuable type-strain genomes for metagenomic binning, comparative biology and taxonomic classification.</title>
        <authorList>
            <person name="Goeker M."/>
        </authorList>
    </citation>
    <scope>NUCLEOTIDE SEQUENCE [LARGE SCALE GENOMIC DNA]</scope>
    <source>
        <strain evidence="5 6">DSM 27057</strain>
    </source>
</reference>
<dbReference type="PROSITE" id="PS50932">
    <property type="entry name" value="HTH_LACI_2"/>
    <property type="match status" value="1"/>
</dbReference>
<protein>
    <submittedName>
        <fullName evidence="5">LacI family repressor for deo operon, udp, cdd, tsx, nupC, and nupG</fullName>
    </submittedName>
</protein>
<dbReference type="Pfam" id="PF13377">
    <property type="entry name" value="Peripla_BP_3"/>
    <property type="match status" value="1"/>
</dbReference>
<sequence>MVTIRDIAKRAGVSVATVSRTLREPEAVRPAKRDAVNQAIEEMKYVPNAIAQQLRRPRHEAIIVIVPEIANPFFSEIVQSIENVAHELGYRVLIGETQGKQERLDYYAEMVTSRVADGLILLGSLLPSVVRATVKAGKPLPIPLVLACESYAGLNCPHVGIDNVAAAKLAVQHLIAMERKRIATITGPMVNSLCADRLRGYHSAMVEAGLTPEAGWIVDGDFSIESGHTAMLRLLELESRPDAVFCANDEMAIGAQQAIHEKGLTIPDDIAIVGFDDLRFGAYASPPLTTIRQPTNELGETAMRMIDAMLHDKPLTEQSVVLAHQLIVRRSSGAQERLASNK</sequence>
<dbReference type="AlphaFoldDB" id="A0A7W6CI65"/>
<dbReference type="PANTHER" id="PTHR30146:SF109">
    <property type="entry name" value="HTH-TYPE TRANSCRIPTIONAL REGULATOR GALS"/>
    <property type="match status" value="1"/>
</dbReference>
<dbReference type="EMBL" id="JACIDX010000018">
    <property type="protein sequence ID" value="MBB3957018.1"/>
    <property type="molecule type" value="Genomic_DNA"/>
</dbReference>
<dbReference type="InterPro" id="IPR046335">
    <property type="entry name" value="LacI/GalR-like_sensor"/>
</dbReference>
<dbReference type="Pfam" id="PF00356">
    <property type="entry name" value="LacI"/>
    <property type="match status" value="1"/>
</dbReference>
<keyword evidence="2" id="KW-0238">DNA-binding</keyword>
<dbReference type="CDD" id="cd06284">
    <property type="entry name" value="PBP1_LacI-like"/>
    <property type="match status" value="1"/>
</dbReference>
<dbReference type="PRINTS" id="PR00036">
    <property type="entry name" value="HTHLACI"/>
</dbReference>
<dbReference type="Proteomes" id="UP000548867">
    <property type="component" value="Unassembled WGS sequence"/>
</dbReference>
<dbReference type="PANTHER" id="PTHR30146">
    <property type="entry name" value="LACI-RELATED TRANSCRIPTIONAL REPRESSOR"/>
    <property type="match status" value="1"/>
</dbReference>
<evidence type="ECO:0000313" key="6">
    <source>
        <dbReference type="Proteomes" id="UP000548867"/>
    </source>
</evidence>
<accession>A0A7W6CI65</accession>
<dbReference type="SMART" id="SM00354">
    <property type="entry name" value="HTH_LACI"/>
    <property type="match status" value="1"/>
</dbReference>
<keyword evidence="6" id="KW-1185">Reference proteome</keyword>
<name>A0A7W6CI65_9SPHN</name>
<feature type="domain" description="HTH lacI-type" evidence="4">
    <location>
        <begin position="2"/>
        <end position="56"/>
    </location>
</feature>
<dbReference type="InterPro" id="IPR000843">
    <property type="entry name" value="HTH_LacI"/>
</dbReference>
<comment type="caution">
    <text evidence="5">The sequence shown here is derived from an EMBL/GenBank/DDBJ whole genome shotgun (WGS) entry which is preliminary data.</text>
</comment>
<dbReference type="GO" id="GO:0003700">
    <property type="term" value="F:DNA-binding transcription factor activity"/>
    <property type="evidence" value="ECO:0007669"/>
    <property type="project" value="TreeGrafter"/>
</dbReference>
<dbReference type="RefSeq" id="WP_183627947.1">
    <property type="nucleotide sequence ID" value="NZ_JACIDX010000018.1"/>
</dbReference>
<evidence type="ECO:0000256" key="1">
    <source>
        <dbReference type="ARBA" id="ARBA00023015"/>
    </source>
</evidence>
<dbReference type="Gene3D" id="1.10.260.40">
    <property type="entry name" value="lambda repressor-like DNA-binding domains"/>
    <property type="match status" value="1"/>
</dbReference>
<dbReference type="Gene3D" id="3.40.50.2300">
    <property type="match status" value="2"/>
</dbReference>